<evidence type="ECO:0000313" key="4">
    <source>
        <dbReference type="Proteomes" id="UP000054776"/>
    </source>
</evidence>
<keyword evidence="1" id="KW-0472">Membrane</keyword>
<sequence length="46" mass="5355">MKNNPSRRSFKGQTSNLQFRIQIILIKSSFFGIILVPFLNRINCTL</sequence>
<accession>A0A0V0YUH1</accession>
<comment type="caution">
    <text evidence="2">The sequence shown here is derived from an EMBL/GenBank/DDBJ whole genome shotgun (WGS) entry which is preliminary data.</text>
</comment>
<evidence type="ECO:0000313" key="3">
    <source>
        <dbReference type="EMBL" id="KRY05043.1"/>
    </source>
</evidence>
<dbReference type="InParanoid" id="A0A0V0YUH1"/>
<evidence type="ECO:0000313" key="2">
    <source>
        <dbReference type="EMBL" id="KRY03934.1"/>
    </source>
</evidence>
<organism evidence="2 4">
    <name type="scientific">Trichinella spiralis</name>
    <name type="common">Trichina worm</name>
    <dbReference type="NCBI Taxonomy" id="6334"/>
    <lineage>
        <taxon>Eukaryota</taxon>
        <taxon>Metazoa</taxon>
        <taxon>Ecdysozoa</taxon>
        <taxon>Nematoda</taxon>
        <taxon>Enoplea</taxon>
        <taxon>Dorylaimia</taxon>
        <taxon>Trichinellida</taxon>
        <taxon>Trichinellidae</taxon>
        <taxon>Trichinella</taxon>
    </lineage>
</organism>
<evidence type="ECO:0000256" key="1">
    <source>
        <dbReference type="SAM" id="Phobius"/>
    </source>
</evidence>
<dbReference type="EMBL" id="JYDH01004717">
    <property type="protein sequence ID" value="KRY03934.1"/>
    <property type="molecule type" value="Genomic_DNA"/>
</dbReference>
<dbReference type="EMBL" id="JYDH01003893">
    <property type="protein sequence ID" value="KRY05043.1"/>
    <property type="molecule type" value="Genomic_DNA"/>
</dbReference>
<proteinExistence type="predicted"/>
<dbReference type="AlphaFoldDB" id="A0A0V0YUH1"/>
<gene>
    <name evidence="2" type="ORF">T01_12478</name>
    <name evidence="3" type="ORF">T01_590</name>
</gene>
<keyword evidence="1" id="KW-0812">Transmembrane</keyword>
<feature type="transmembrane region" description="Helical" evidence="1">
    <location>
        <begin position="21"/>
        <end position="39"/>
    </location>
</feature>
<keyword evidence="4" id="KW-1185">Reference proteome</keyword>
<keyword evidence="1" id="KW-1133">Transmembrane helix</keyword>
<protein>
    <submittedName>
        <fullName evidence="2">Uncharacterized protein</fullName>
    </submittedName>
</protein>
<reference evidence="2 4" key="1">
    <citation type="submission" date="2015-01" db="EMBL/GenBank/DDBJ databases">
        <title>Evolution of Trichinella species and genotypes.</title>
        <authorList>
            <person name="Korhonen P.K."/>
            <person name="Edoardo P."/>
            <person name="Giuseppe L.R."/>
            <person name="Gasser R.B."/>
        </authorList>
    </citation>
    <scope>NUCLEOTIDE SEQUENCE [LARGE SCALE GENOMIC DNA]</scope>
    <source>
        <strain evidence="2">ISS3</strain>
    </source>
</reference>
<name>A0A0V0YUH1_TRISP</name>
<dbReference type="Proteomes" id="UP000054776">
    <property type="component" value="Unassembled WGS sequence"/>
</dbReference>